<evidence type="ECO:0000256" key="6">
    <source>
        <dbReference type="RuleBase" id="RU363132"/>
    </source>
</evidence>
<accession>A0AAD7XYG3</accession>
<evidence type="ECO:0000256" key="3">
    <source>
        <dbReference type="ARBA" id="ARBA00022824"/>
    </source>
</evidence>
<dbReference type="PROSITE" id="PS50845">
    <property type="entry name" value="RETICULON"/>
    <property type="match status" value="1"/>
</dbReference>
<evidence type="ECO:0000256" key="4">
    <source>
        <dbReference type="ARBA" id="ARBA00022989"/>
    </source>
</evidence>
<dbReference type="RefSeq" id="XP_058342399.1">
    <property type="nucleotide sequence ID" value="XM_058486813.1"/>
</dbReference>
<gene>
    <name evidence="9" type="ORF">O0I10_006788</name>
</gene>
<evidence type="ECO:0000256" key="1">
    <source>
        <dbReference type="ARBA" id="ARBA00004477"/>
    </source>
</evidence>
<comment type="subcellular location">
    <subcellularLocation>
        <location evidence="1 6">Endoplasmic reticulum membrane</location>
        <topology evidence="1 6">Multi-pass membrane protein</topology>
    </subcellularLocation>
</comment>
<organism evidence="9 10">
    <name type="scientific">Lichtheimia ornata</name>
    <dbReference type="NCBI Taxonomy" id="688661"/>
    <lineage>
        <taxon>Eukaryota</taxon>
        <taxon>Fungi</taxon>
        <taxon>Fungi incertae sedis</taxon>
        <taxon>Mucoromycota</taxon>
        <taxon>Mucoromycotina</taxon>
        <taxon>Mucoromycetes</taxon>
        <taxon>Mucorales</taxon>
        <taxon>Lichtheimiaceae</taxon>
        <taxon>Lichtheimia</taxon>
    </lineage>
</organism>
<dbReference type="InterPro" id="IPR003388">
    <property type="entry name" value="Reticulon"/>
</dbReference>
<feature type="transmembrane region" description="Helical" evidence="6">
    <location>
        <begin position="227"/>
        <end position="250"/>
    </location>
</feature>
<evidence type="ECO:0000313" key="10">
    <source>
        <dbReference type="Proteomes" id="UP001234581"/>
    </source>
</evidence>
<feature type="domain" description="Reticulon" evidence="8">
    <location>
        <begin position="103"/>
        <end position="306"/>
    </location>
</feature>
<feature type="transmembrane region" description="Helical" evidence="6">
    <location>
        <begin position="138"/>
        <end position="155"/>
    </location>
</feature>
<dbReference type="Pfam" id="PF02453">
    <property type="entry name" value="Reticulon"/>
    <property type="match status" value="1"/>
</dbReference>
<proteinExistence type="predicted"/>
<dbReference type="EMBL" id="JARTCD010000031">
    <property type="protein sequence ID" value="KAJ8657486.1"/>
    <property type="molecule type" value="Genomic_DNA"/>
</dbReference>
<evidence type="ECO:0000313" key="9">
    <source>
        <dbReference type="EMBL" id="KAJ8657486.1"/>
    </source>
</evidence>
<evidence type="ECO:0000259" key="8">
    <source>
        <dbReference type="PROSITE" id="PS50845"/>
    </source>
</evidence>
<evidence type="ECO:0000256" key="7">
    <source>
        <dbReference type="SAM" id="MobiDB-lite"/>
    </source>
</evidence>
<keyword evidence="3 6" id="KW-0256">Endoplasmic reticulum</keyword>
<comment type="caution">
    <text evidence="9">The sequence shown here is derived from an EMBL/GenBank/DDBJ whole genome shotgun (WGS) entry which is preliminary data.</text>
</comment>
<keyword evidence="4 6" id="KW-1133">Transmembrane helix</keyword>
<evidence type="ECO:0000256" key="5">
    <source>
        <dbReference type="ARBA" id="ARBA00023136"/>
    </source>
</evidence>
<feature type="compositionally biased region" description="Low complexity" evidence="7">
    <location>
        <begin position="25"/>
        <end position="87"/>
    </location>
</feature>
<name>A0AAD7XYG3_9FUNG</name>
<keyword evidence="5 6" id="KW-0472">Membrane</keyword>
<dbReference type="GeneID" id="83214198"/>
<keyword evidence="2 6" id="KW-0812">Transmembrane</keyword>
<dbReference type="AlphaFoldDB" id="A0AAD7XYG3"/>
<dbReference type="Proteomes" id="UP001234581">
    <property type="component" value="Unassembled WGS sequence"/>
</dbReference>
<feature type="region of interest" description="Disordered" evidence="7">
    <location>
        <begin position="1"/>
        <end position="96"/>
    </location>
</feature>
<reference evidence="9 10" key="1">
    <citation type="submission" date="2023-03" db="EMBL/GenBank/DDBJ databases">
        <title>Genome sequence of Lichtheimia ornata CBS 291.66.</title>
        <authorList>
            <person name="Mohabir J.T."/>
            <person name="Shea T.P."/>
            <person name="Kurbessoian T."/>
            <person name="Berby B."/>
            <person name="Fontaine J."/>
            <person name="Livny J."/>
            <person name="Gnirke A."/>
            <person name="Stajich J.E."/>
            <person name="Cuomo C.A."/>
        </authorList>
    </citation>
    <scope>NUCLEOTIDE SEQUENCE [LARGE SCALE GENOMIC DNA]</scope>
    <source>
        <strain evidence="9">CBS 291.66</strain>
    </source>
</reference>
<protein>
    <recommendedName>
        <fullName evidence="6">Reticulon-like protein</fullName>
    </recommendedName>
</protein>
<keyword evidence="10" id="KW-1185">Reference proteome</keyword>
<sequence length="306" mass="32695">MTDLGPKASADNTVVDTPAAPAPEPNKTNNPTTTTSTTAAAKPETTTSATSTSTATSATTAPTKDTTPAAAATTTTAAAPAPSTQPSKKADDNDPTTHIKQCLTSLVYWEKPVHSGAVLAGLLGALVLTQYYSVLQLGAAFFTLVTGINLLYVNAHKQGQRFFSGKSTDQLSHPHSQRFKDTYIPRDRVVKSAQLAVDVIEAVVQQVTKLVLIEDTWRSAWAVGIAYFVWTLATYVATKYLVGVFIVGVFSVPRVYSQHKQVIDSQVAQHSQRAKDLAEQYGSVASTKAKELYNQAMASVSKKKSE</sequence>
<evidence type="ECO:0000256" key="2">
    <source>
        <dbReference type="ARBA" id="ARBA00022692"/>
    </source>
</evidence>
<dbReference type="GO" id="GO:0005789">
    <property type="term" value="C:endoplasmic reticulum membrane"/>
    <property type="evidence" value="ECO:0007669"/>
    <property type="project" value="UniProtKB-SubCell"/>
</dbReference>